<dbReference type="OrthoDB" id="2967172at2759"/>
<comment type="caution">
    <text evidence="1">The sequence shown here is derived from an EMBL/GenBank/DDBJ whole genome shotgun (WGS) entry which is preliminary data.</text>
</comment>
<dbReference type="EMBL" id="JABCKI010005805">
    <property type="protein sequence ID" value="KAG5637765.1"/>
    <property type="molecule type" value="Genomic_DNA"/>
</dbReference>
<dbReference type="Proteomes" id="UP000717328">
    <property type="component" value="Unassembled WGS sequence"/>
</dbReference>
<name>A0A9P7FYW3_9AGAR</name>
<reference evidence="1" key="2">
    <citation type="submission" date="2021-10" db="EMBL/GenBank/DDBJ databases">
        <title>Phylogenomics reveals ancestral predisposition of the termite-cultivated fungus Termitomyces towards a domesticated lifestyle.</title>
        <authorList>
            <person name="Auxier B."/>
            <person name="Grum-Grzhimaylo A."/>
            <person name="Cardenas M.E."/>
            <person name="Lodge J.D."/>
            <person name="Laessoe T."/>
            <person name="Pedersen O."/>
            <person name="Smith M.E."/>
            <person name="Kuyper T.W."/>
            <person name="Franco-Molano E.A."/>
            <person name="Baroni T.J."/>
            <person name="Aanen D.K."/>
        </authorList>
    </citation>
    <scope>NUCLEOTIDE SEQUENCE</scope>
    <source>
        <strain evidence="1">D49</strain>
    </source>
</reference>
<reference evidence="1" key="1">
    <citation type="submission" date="2021-02" db="EMBL/GenBank/DDBJ databases">
        <authorList>
            <person name="Nieuwenhuis M."/>
            <person name="Van De Peppel L.J.J."/>
        </authorList>
    </citation>
    <scope>NUCLEOTIDE SEQUENCE</scope>
    <source>
        <strain evidence="1">D49</strain>
    </source>
</reference>
<keyword evidence="2" id="KW-1185">Reference proteome</keyword>
<sequence length="208" mass="23897">MPVDPFWECIRAENYILSTNNSSLRPLPPGVFEPGDFAYSEESLSAIFNEYLERKGYQLRPAEERVFNANGRYCIVLRRLSADKYVVCYLATFGGAITIDDIHDPVGQYFGFPLGGQAMWNGLYPLKTVPRWRASSGGAYILGIPVIREGLQNSNLGKRFRLALPELTRLVTLIRERDQVRIKFTSRNWVLRALRIFLDMLKEFADYM</sequence>
<gene>
    <name evidence="1" type="ORF">H0H81_003332</name>
</gene>
<organism evidence="1 2">
    <name type="scientific">Sphagnurus paluster</name>
    <dbReference type="NCBI Taxonomy" id="117069"/>
    <lineage>
        <taxon>Eukaryota</taxon>
        <taxon>Fungi</taxon>
        <taxon>Dikarya</taxon>
        <taxon>Basidiomycota</taxon>
        <taxon>Agaricomycotina</taxon>
        <taxon>Agaricomycetes</taxon>
        <taxon>Agaricomycetidae</taxon>
        <taxon>Agaricales</taxon>
        <taxon>Tricholomatineae</taxon>
        <taxon>Lyophyllaceae</taxon>
        <taxon>Sphagnurus</taxon>
    </lineage>
</organism>
<proteinExistence type="predicted"/>
<dbReference type="AlphaFoldDB" id="A0A9P7FYW3"/>
<accession>A0A9P7FYW3</accession>
<evidence type="ECO:0000313" key="2">
    <source>
        <dbReference type="Proteomes" id="UP000717328"/>
    </source>
</evidence>
<evidence type="ECO:0000313" key="1">
    <source>
        <dbReference type="EMBL" id="KAG5637765.1"/>
    </source>
</evidence>
<protein>
    <submittedName>
        <fullName evidence="1">Uncharacterized protein</fullName>
    </submittedName>
</protein>